<dbReference type="AlphaFoldDB" id="A0A9E6MVK2"/>
<evidence type="ECO:0000313" key="3">
    <source>
        <dbReference type="EMBL" id="QWY77207.1"/>
    </source>
</evidence>
<keyword evidence="1" id="KW-0732">Signal</keyword>
<evidence type="ECO:0000256" key="1">
    <source>
        <dbReference type="SAM" id="SignalP"/>
    </source>
</evidence>
<dbReference type="Pfam" id="PF07589">
    <property type="entry name" value="PEP-CTERM"/>
    <property type="match status" value="1"/>
</dbReference>
<evidence type="ECO:0000259" key="2">
    <source>
        <dbReference type="Pfam" id="PF07589"/>
    </source>
</evidence>
<protein>
    <submittedName>
        <fullName evidence="3">PEP-CTERM sorting domain-containing protein</fullName>
    </submittedName>
</protein>
<evidence type="ECO:0000313" key="4">
    <source>
        <dbReference type="Proteomes" id="UP000683551"/>
    </source>
</evidence>
<feature type="signal peptide" evidence="1">
    <location>
        <begin position="1"/>
        <end position="29"/>
    </location>
</feature>
<sequence length="287" mass="29250">MNLQKKSLVAVLVAASAAVSAIYSTTASASIAIPSFNLDLPGLPIIQNVTELDYSGMSYVTNTPGSGSTLNSTDLGVFNFTQYNGGTSLPLSGGQLTAVLNATDTTYTTGPNAGTFTFNGGTLDLYYSPTTTYGTPGSLNGAVNSRSVDLAHFTIANTGNPYTSGGTGLTAAGTPTNNSQLELTTTNIPPVSVTGTPFLDLANAPLNYSMLLGFVTSNASLLSQALITSNGYPAFGGPGNNNNAPAQMYIRNGGQAVLQYAPEPATVALLGLGLVGIGLSLRRREGV</sequence>
<dbReference type="EMBL" id="CP071137">
    <property type="protein sequence ID" value="QWY77207.1"/>
    <property type="molecule type" value="Genomic_DNA"/>
</dbReference>
<feature type="chain" id="PRO_5038605949" evidence="1">
    <location>
        <begin position="30"/>
        <end position="287"/>
    </location>
</feature>
<reference evidence="3" key="1">
    <citation type="submission" date="2021-02" db="EMBL/GenBank/DDBJ databases">
        <title>Comparative genomics of Ferrovum myxofaciens strains, predominant extremophile bacteria forming large biofilm stalactites in acid mine ecosystems.</title>
        <authorList>
            <person name="Burkartova K."/>
            <person name="Ridl J."/>
            <person name="Pajer P."/>
            <person name="Falteisek L."/>
        </authorList>
    </citation>
    <scope>NUCLEOTIDE SEQUENCE</scope>
    <source>
        <strain evidence="3">MI1III</strain>
    </source>
</reference>
<dbReference type="RefSeq" id="WP_273144404.1">
    <property type="nucleotide sequence ID" value="NZ_CP053675.1"/>
</dbReference>
<dbReference type="InterPro" id="IPR013424">
    <property type="entry name" value="Ice-binding_C"/>
</dbReference>
<dbReference type="Proteomes" id="UP000683551">
    <property type="component" value="Chromosome"/>
</dbReference>
<dbReference type="NCBIfam" id="TIGR02595">
    <property type="entry name" value="PEP_CTERM"/>
    <property type="match status" value="1"/>
</dbReference>
<accession>A0A9E6MVK2</accession>
<feature type="domain" description="Ice-binding protein C-terminal" evidence="2">
    <location>
        <begin position="262"/>
        <end position="284"/>
    </location>
</feature>
<name>A0A9E6MVK2_9PROT</name>
<organism evidence="3 4">
    <name type="scientific">Ferrovum myxofaciens</name>
    <dbReference type="NCBI Taxonomy" id="416213"/>
    <lineage>
        <taxon>Bacteria</taxon>
        <taxon>Pseudomonadati</taxon>
        <taxon>Pseudomonadota</taxon>
        <taxon>Betaproteobacteria</taxon>
        <taxon>Ferrovales</taxon>
        <taxon>Ferrovaceae</taxon>
        <taxon>Ferrovum</taxon>
    </lineage>
</organism>
<gene>
    <name evidence="3" type="ORF">JZL65_12175</name>
</gene>
<proteinExistence type="predicted"/>